<dbReference type="OrthoDB" id="5288679at2"/>
<comment type="caution">
    <text evidence="2">The sequence shown here is derived from an EMBL/GenBank/DDBJ whole genome shotgun (WGS) entry which is preliminary data.</text>
</comment>
<proteinExistence type="predicted"/>
<feature type="transmembrane region" description="Helical" evidence="1">
    <location>
        <begin position="88"/>
        <end position="111"/>
    </location>
</feature>
<dbReference type="EMBL" id="AATS01000001">
    <property type="protein sequence ID" value="EAU55935.1"/>
    <property type="molecule type" value="Genomic_DNA"/>
</dbReference>
<dbReference type="STRING" id="314344.AL013_04025"/>
<dbReference type="RefSeq" id="WP_009851081.1">
    <property type="nucleotide sequence ID" value="NZ_DS022295.1"/>
</dbReference>
<evidence type="ECO:0000256" key="1">
    <source>
        <dbReference type="SAM" id="Phobius"/>
    </source>
</evidence>
<gene>
    <name evidence="2" type="ORF">SPV1_03923</name>
</gene>
<protein>
    <submittedName>
        <fullName evidence="2">Polysulphide reductase, NrfD</fullName>
    </submittedName>
</protein>
<dbReference type="AlphaFoldDB" id="Q0F3K6"/>
<feature type="transmembrane region" description="Helical" evidence="1">
    <location>
        <begin position="46"/>
        <end position="68"/>
    </location>
</feature>
<dbReference type="PANTHER" id="PTHR43044">
    <property type="match status" value="1"/>
</dbReference>
<accession>Q0F3K6</accession>
<organism evidence="2 3">
    <name type="scientific">Mariprofundus ferrooxydans PV-1</name>
    <dbReference type="NCBI Taxonomy" id="314345"/>
    <lineage>
        <taxon>Bacteria</taxon>
        <taxon>Pseudomonadati</taxon>
        <taxon>Pseudomonadota</taxon>
        <taxon>Candidatius Mariprofundia</taxon>
        <taxon>Mariprofundales</taxon>
        <taxon>Mariprofundaceae</taxon>
        <taxon>Mariprofundus</taxon>
    </lineage>
</organism>
<feature type="transmembrane region" description="Helical" evidence="1">
    <location>
        <begin position="171"/>
        <end position="187"/>
    </location>
</feature>
<feature type="transmembrane region" description="Helical" evidence="1">
    <location>
        <begin position="14"/>
        <end position="34"/>
    </location>
</feature>
<sequence length="355" mass="42137">MNSYANWAILMDNFLFALYMPLAAIFWCAVLHLVNGKWRYEVRFLMSSATALFPLGFVLLLIILASGAKSFPWMGGDTFGEPLNGWHNIIFFDLRQIGLFLAVWAFCSYFVKLQKQEYPTADPVARRKFRNVALLVPFIYCIYGTIMSWDFEMTQIPRWWSPIYGPYHFESMMRVFLAFFIIALFFLRKRNLLKRPTHDYVFNYCAQIMLALTIIWTYAFFMQYLIMWYGDLPFEIERFHKMMDGPNWFLFWAFFLMNSFIPFLMLIFSAIRHSPALMLFPAFSILMGTFLERYMWIISPHADDIDHTPFFSSWEDIAITAGVFLVGCFLWNRRMKKDGLYGTDEEVMERRHAEA</sequence>
<dbReference type="HOGENOM" id="CLU_780332_0_0_0"/>
<keyword evidence="1" id="KW-0472">Membrane</keyword>
<dbReference type="Proteomes" id="UP000005297">
    <property type="component" value="Unassembled WGS sequence"/>
</dbReference>
<keyword evidence="3" id="KW-1185">Reference proteome</keyword>
<feature type="transmembrane region" description="Helical" evidence="1">
    <location>
        <begin position="310"/>
        <end position="331"/>
    </location>
</feature>
<evidence type="ECO:0000313" key="2">
    <source>
        <dbReference type="EMBL" id="EAU55935.1"/>
    </source>
</evidence>
<reference evidence="2 3" key="1">
    <citation type="submission" date="2006-09" db="EMBL/GenBank/DDBJ databases">
        <authorList>
            <person name="Emerson D."/>
            <person name="Ferriera S."/>
            <person name="Johnson J."/>
            <person name="Kravitz S."/>
            <person name="Halpern A."/>
            <person name="Remington K."/>
            <person name="Beeson K."/>
            <person name="Tran B."/>
            <person name="Rogers Y.-H."/>
            <person name="Friedman R."/>
            <person name="Venter J.C."/>
        </authorList>
    </citation>
    <scope>NUCLEOTIDE SEQUENCE [LARGE SCALE GENOMIC DNA]</scope>
    <source>
        <strain evidence="2 3">PV-1</strain>
    </source>
</reference>
<feature type="transmembrane region" description="Helical" evidence="1">
    <location>
        <begin position="249"/>
        <end position="271"/>
    </location>
</feature>
<feature type="transmembrane region" description="Helical" evidence="1">
    <location>
        <begin position="208"/>
        <end position="229"/>
    </location>
</feature>
<keyword evidence="1" id="KW-1133">Transmembrane helix</keyword>
<dbReference type="InParanoid" id="Q0F3K6"/>
<name>Q0F3K6_9PROT</name>
<feature type="transmembrane region" description="Helical" evidence="1">
    <location>
        <begin position="132"/>
        <end position="151"/>
    </location>
</feature>
<keyword evidence="1" id="KW-0812">Transmembrane</keyword>
<dbReference type="eggNOG" id="COG5557">
    <property type="taxonomic scope" value="Bacteria"/>
</dbReference>
<dbReference type="PANTHER" id="PTHR43044:SF1">
    <property type="entry name" value="QUINOL:CYTOCHROME C OXIDOREDUCTASE QUINONE-BINDING SUBUNIT 2"/>
    <property type="match status" value="1"/>
</dbReference>
<feature type="transmembrane region" description="Helical" evidence="1">
    <location>
        <begin position="278"/>
        <end position="298"/>
    </location>
</feature>
<evidence type="ECO:0000313" key="3">
    <source>
        <dbReference type="Proteomes" id="UP000005297"/>
    </source>
</evidence>